<proteinExistence type="predicted"/>
<comment type="caution">
    <text evidence="1">The sequence shown here is derived from an EMBL/GenBank/DDBJ whole genome shotgun (WGS) entry which is preliminary data.</text>
</comment>
<dbReference type="Proteomes" id="UP001307839">
    <property type="component" value="Unassembled WGS sequence"/>
</dbReference>
<protein>
    <submittedName>
        <fullName evidence="1">YdcH family protein</fullName>
    </submittedName>
</protein>
<dbReference type="AlphaFoldDB" id="A0AB35WWA4"/>
<gene>
    <name evidence="1" type="ORF">V0R53_13120</name>
</gene>
<organism evidence="1 2">
    <name type="scientific">Pseudomonas auratipiscis</name>
    <dbReference type="NCBI Taxonomy" id="3115853"/>
    <lineage>
        <taxon>Bacteria</taxon>
        <taxon>Pseudomonadati</taxon>
        <taxon>Pseudomonadota</taxon>
        <taxon>Gammaproteobacteria</taxon>
        <taxon>Pseudomonadales</taxon>
        <taxon>Pseudomonadaceae</taxon>
        <taxon>Pseudomonas</taxon>
    </lineage>
</organism>
<reference evidence="1 2" key="1">
    <citation type="submission" date="2024-01" db="EMBL/GenBank/DDBJ databases">
        <title>Unpublished Manusciprt.</title>
        <authorList>
            <person name="Duman M."/>
            <person name="Valdes E.G."/>
            <person name="Ajmi N."/>
            <person name="Altun S."/>
            <person name="Saticioglu I.B."/>
        </authorList>
    </citation>
    <scope>NUCLEOTIDE SEQUENCE [LARGE SCALE GENOMIC DNA]</scope>
    <source>
        <strain evidence="1 2">120P</strain>
    </source>
</reference>
<dbReference type="RefSeq" id="WP_136477710.1">
    <property type="nucleotide sequence ID" value="NZ_JAZDCU010000007.1"/>
</dbReference>
<keyword evidence="2" id="KW-1185">Reference proteome</keyword>
<dbReference type="Pfam" id="PF04325">
    <property type="entry name" value="DUF465"/>
    <property type="match status" value="1"/>
</dbReference>
<dbReference type="InterPro" id="IPR007420">
    <property type="entry name" value="DUF465"/>
</dbReference>
<evidence type="ECO:0000313" key="2">
    <source>
        <dbReference type="Proteomes" id="UP001307839"/>
    </source>
</evidence>
<evidence type="ECO:0000313" key="1">
    <source>
        <dbReference type="EMBL" id="MEE1867335.1"/>
    </source>
</evidence>
<accession>A0AB35WWA4</accession>
<dbReference type="InterPro" id="IPR038444">
    <property type="entry name" value="DUF465_sf"/>
</dbReference>
<sequence length="75" mass="8536">MPVKHDLLADLNMTRDAFDAKKKTDARLSELHEKYNAIDGEVVKAESSSASDDQITQLRKKRLMIKDEIVAHVKQ</sequence>
<name>A0AB35WWA4_9PSED</name>
<dbReference type="Gene3D" id="6.10.280.50">
    <property type="match status" value="1"/>
</dbReference>
<dbReference type="EMBL" id="JAZDQP010000008">
    <property type="protein sequence ID" value="MEE1867335.1"/>
    <property type="molecule type" value="Genomic_DNA"/>
</dbReference>